<dbReference type="KEGG" id="dci:108253967"/>
<dbReference type="GeneID" id="108253967"/>
<evidence type="ECO:0000313" key="2">
    <source>
        <dbReference type="Proteomes" id="UP000079169"/>
    </source>
</evidence>
<sequence>MVKRDPTFPICYVKARITPEHRVKSKPYSVLCIIQEEDEEILKAVCEDCAACQGGCKHAIAFVTWLHRRTLEPSVTQTVCYWRKSKLSSVAQSMTIIRARDITPQTEDTISQADKAMFFQAASNFLSPESLVMKHVEVSKKLYSVFHAMDDFKSLGMKTPDEFLTYLTERLKGLPLMDLAMKSKSQSASPLWHALRFGRITASKLYEAANCSTICGSLVDTIMGASKFKPTAAMIRGSTLEKDILKTCQNYYDIETEEVGLVIKAEYPIFGASPDGISSNHIWEVKAPGSEKAFKSYFTEGLEKPAPKYNAQMQLQMFLLGKEHGIYAVAKPDFEQSREICVLIVDFDEDLVLDLMARAQTFYNRAIFPKLFDQSSDSNV</sequence>
<gene>
    <name evidence="3" type="primary">LOC108253967</name>
</gene>
<evidence type="ECO:0000259" key="1">
    <source>
        <dbReference type="Pfam" id="PF09588"/>
    </source>
</evidence>
<dbReference type="PaxDb" id="121845-A0A1S4EQI7"/>
<keyword evidence="2" id="KW-1185">Reference proteome</keyword>
<dbReference type="Gene3D" id="3.90.320.10">
    <property type="match status" value="1"/>
</dbReference>
<organism evidence="2 3">
    <name type="scientific">Diaphorina citri</name>
    <name type="common">Asian citrus psyllid</name>
    <dbReference type="NCBI Taxonomy" id="121845"/>
    <lineage>
        <taxon>Eukaryota</taxon>
        <taxon>Metazoa</taxon>
        <taxon>Ecdysozoa</taxon>
        <taxon>Arthropoda</taxon>
        <taxon>Hexapoda</taxon>
        <taxon>Insecta</taxon>
        <taxon>Pterygota</taxon>
        <taxon>Neoptera</taxon>
        <taxon>Paraneoptera</taxon>
        <taxon>Hemiptera</taxon>
        <taxon>Sternorrhyncha</taxon>
        <taxon>Psylloidea</taxon>
        <taxon>Psyllidae</taxon>
        <taxon>Diaphorininae</taxon>
        <taxon>Diaphorina</taxon>
    </lineage>
</organism>
<dbReference type="RefSeq" id="XP_017304317.2">
    <property type="nucleotide sequence ID" value="XM_017448828.2"/>
</dbReference>
<protein>
    <submittedName>
        <fullName evidence="3">Uncharacterized protein LOC108253967</fullName>
    </submittedName>
</protein>
<dbReference type="InterPro" id="IPR011335">
    <property type="entry name" value="Restrct_endonuc-II-like"/>
</dbReference>
<evidence type="ECO:0000313" key="3">
    <source>
        <dbReference type="RefSeq" id="XP_017304317.2"/>
    </source>
</evidence>
<dbReference type="AlphaFoldDB" id="A0A1S4EQI7"/>
<dbReference type="CDD" id="cd22343">
    <property type="entry name" value="PDDEXK_lambda_exonuclease-like"/>
    <property type="match status" value="1"/>
</dbReference>
<dbReference type="GO" id="GO:0006281">
    <property type="term" value="P:DNA repair"/>
    <property type="evidence" value="ECO:0007669"/>
    <property type="project" value="UniProtKB-ARBA"/>
</dbReference>
<dbReference type="InterPro" id="IPR011604">
    <property type="entry name" value="PDDEXK-like_dom_sf"/>
</dbReference>
<feature type="domain" description="YqaJ viral recombinase" evidence="1">
    <location>
        <begin position="192"/>
        <end position="319"/>
    </location>
</feature>
<dbReference type="Pfam" id="PF09588">
    <property type="entry name" value="YqaJ"/>
    <property type="match status" value="1"/>
</dbReference>
<reference evidence="3" key="1">
    <citation type="submission" date="2025-08" db="UniProtKB">
        <authorList>
            <consortium name="RefSeq"/>
        </authorList>
    </citation>
    <scope>IDENTIFICATION</scope>
</reference>
<dbReference type="Proteomes" id="UP000079169">
    <property type="component" value="Unplaced"/>
</dbReference>
<proteinExistence type="predicted"/>
<dbReference type="InterPro" id="IPR019080">
    <property type="entry name" value="YqaJ_viral_recombinase"/>
</dbReference>
<dbReference type="PANTHER" id="PTHR39953">
    <property type="entry name" value="RE54151P"/>
    <property type="match status" value="1"/>
</dbReference>
<dbReference type="PANTHER" id="PTHR39953:SF1">
    <property type="entry name" value="RE54151P"/>
    <property type="match status" value="1"/>
</dbReference>
<name>A0A1S4EQI7_DIACI</name>
<accession>A0A1S4EQI7</accession>
<dbReference type="SUPFAM" id="SSF52980">
    <property type="entry name" value="Restriction endonuclease-like"/>
    <property type="match status" value="1"/>
</dbReference>